<dbReference type="AlphaFoldDB" id="A0A1E3QC33"/>
<dbReference type="OrthoDB" id="2444748at2759"/>
<reference evidence="2 3" key="1">
    <citation type="journal article" date="2016" name="Proc. Natl. Acad. Sci. U.S.A.">
        <title>Comparative genomics of biotechnologically important yeasts.</title>
        <authorList>
            <person name="Riley R."/>
            <person name="Haridas S."/>
            <person name="Wolfe K.H."/>
            <person name="Lopes M.R."/>
            <person name="Hittinger C.T."/>
            <person name="Goeker M."/>
            <person name="Salamov A.A."/>
            <person name="Wisecaver J.H."/>
            <person name="Long T.M."/>
            <person name="Calvey C.H."/>
            <person name="Aerts A.L."/>
            <person name="Barry K.W."/>
            <person name="Choi C."/>
            <person name="Clum A."/>
            <person name="Coughlan A.Y."/>
            <person name="Deshpande S."/>
            <person name="Douglass A.P."/>
            <person name="Hanson S.J."/>
            <person name="Klenk H.-P."/>
            <person name="LaButti K.M."/>
            <person name="Lapidus A."/>
            <person name="Lindquist E.A."/>
            <person name="Lipzen A.M."/>
            <person name="Meier-Kolthoff J.P."/>
            <person name="Ohm R.A."/>
            <person name="Otillar R.P."/>
            <person name="Pangilinan J.L."/>
            <person name="Peng Y."/>
            <person name="Rokas A."/>
            <person name="Rosa C.A."/>
            <person name="Scheuner C."/>
            <person name="Sibirny A.A."/>
            <person name="Slot J.C."/>
            <person name="Stielow J.B."/>
            <person name="Sun H."/>
            <person name="Kurtzman C.P."/>
            <person name="Blackwell M."/>
            <person name="Grigoriev I.V."/>
            <person name="Jeffries T.W."/>
        </authorList>
    </citation>
    <scope>NUCLEOTIDE SEQUENCE [LARGE SCALE GENOMIC DNA]</scope>
    <source>
        <strain evidence="2 3">NRRL Y-11557</strain>
    </source>
</reference>
<evidence type="ECO:0000313" key="2">
    <source>
        <dbReference type="EMBL" id="ODQ75231.1"/>
    </source>
</evidence>
<dbReference type="Proteomes" id="UP000094385">
    <property type="component" value="Unassembled WGS sequence"/>
</dbReference>
<evidence type="ECO:0008006" key="4">
    <source>
        <dbReference type="Google" id="ProtNLM"/>
    </source>
</evidence>
<proteinExistence type="predicted"/>
<gene>
    <name evidence="2" type="ORF">LIPSTDRAFT_241400</name>
</gene>
<evidence type="ECO:0000313" key="3">
    <source>
        <dbReference type="Proteomes" id="UP000094385"/>
    </source>
</evidence>
<evidence type="ECO:0000256" key="1">
    <source>
        <dbReference type="SAM" id="MobiDB-lite"/>
    </source>
</evidence>
<organism evidence="2 3">
    <name type="scientific">Lipomyces starkeyi NRRL Y-11557</name>
    <dbReference type="NCBI Taxonomy" id="675824"/>
    <lineage>
        <taxon>Eukaryota</taxon>
        <taxon>Fungi</taxon>
        <taxon>Dikarya</taxon>
        <taxon>Ascomycota</taxon>
        <taxon>Saccharomycotina</taxon>
        <taxon>Lipomycetes</taxon>
        <taxon>Lipomycetales</taxon>
        <taxon>Lipomycetaceae</taxon>
        <taxon>Lipomyces</taxon>
    </lineage>
</organism>
<sequence>MDDEKEISVKKTKTDNEQVHKEQPGKVRRFRVYASTKPKETLRKWFCTARWTYNQCSDAVEKKEIARTKKDLRAAFLNKEAINKMGKLWDLETPYDIRDAAMDDFLKAYDSAHARYKKDNKVFKIKHHLRTKSRRESIVGS</sequence>
<name>A0A1E3QC33_LIPST</name>
<feature type="region of interest" description="Disordered" evidence="1">
    <location>
        <begin position="1"/>
        <end position="23"/>
    </location>
</feature>
<accession>A0A1E3QC33</accession>
<dbReference type="EMBL" id="KV454291">
    <property type="protein sequence ID" value="ODQ75231.1"/>
    <property type="molecule type" value="Genomic_DNA"/>
</dbReference>
<protein>
    <recommendedName>
        <fullName evidence="4">Transposase putative helix-turn-helix domain-containing protein</fullName>
    </recommendedName>
</protein>
<keyword evidence="3" id="KW-1185">Reference proteome</keyword>